<evidence type="ECO:0000256" key="5">
    <source>
        <dbReference type="ARBA" id="ARBA00023136"/>
    </source>
</evidence>
<dbReference type="Proteomes" id="UP000008942">
    <property type="component" value="Unassembled WGS sequence"/>
</dbReference>
<feature type="transmembrane region" description="Helical" evidence="6">
    <location>
        <begin position="173"/>
        <end position="192"/>
    </location>
</feature>
<dbReference type="InterPro" id="IPR007688">
    <property type="entry name" value="Conjugal_tfr_TrbL/VirB6"/>
</dbReference>
<comment type="caution">
    <text evidence="7">The sequence shown here is derived from an EMBL/GenBank/DDBJ whole genome shotgun (WGS) entry which is preliminary data.</text>
</comment>
<evidence type="ECO:0000256" key="3">
    <source>
        <dbReference type="ARBA" id="ARBA00022692"/>
    </source>
</evidence>
<evidence type="ECO:0000256" key="2">
    <source>
        <dbReference type="ARBA" id="ARBA00007802"/>
    </source>
</evidence>
<feature type="transmembrane region" description="Helical" evidence="6">
    <location>
        <begin position="204"/>
        <end position="225"/>
    </location>
</feature>
<keyword evidence="4 6" id="KW-1133">Transmembrane helix</keyword>
<feature type="transmembrane region" description="Helical" evidence="6">
    <location>
        <begin position="137"/>
        <end position="166"/>
    </location>
</feature>
<keyword evidence="5 6" id="KW-0472">Membrane</keyword>
<evidence type="ECO:0000313" key="7">
    <source>
        <dbReference type="EMBL" id="EJF82684.1"/>
    </source>
</evidence>
<sequence length="297" mass="32609">MAFDKINYFTTAEDMLTKPIMKIMNETIANLSLALSGPLKLSCTIYIIFIGYNIISGRSSMPLWDFIATTFKLGIIVALATNAALYNEWVGDLFFNSLPNAIAQATQGTIHSDKNIWDDLLNQAISHVFDEAKKASWFAIGAYLISGIYAFFCYVIATLFCLIGFYVTMFAKLGLFLVLSLGPLFISFYMFSPTRRFTEAWLGQVANFIILQVLVILLGSMYIKLAMDVFTKDIKDFMLAYGEFMVVGIGGIFLFFNLPSMASALTSGGASLTGSGGAKTITGGVKKLASLLKKIPK</sequence>
<protein>
    <recommendedName>
        <fullName evidence="9">Type IV secretion system protein virB6</fullName>
    </recommendedName>
</protein>
<comment type="similarity">
    <text evidence="2">Belongs to the TrbL/VirB6 family.</text>
</comment>
<dbReference type="EMBL" id="AILW01000015">
    <property type="protein sequence ID" value="EJF82684.1"/>
    <property type="molecule type" value="Genomic_DNA"/>
</dbReference>
<dbReference type="Pfam" id="PF04610">
    <property type="entry name" value="TrbL"/>
    <property type="match status" value="1"/>
</dbReference>
<keyword evidence="3 6" id="KW-0812">Transmembrane</keyword>
<feature type="transmembrane region" description="Helical" evidence="6">
    <location>
        <begin position="66"/>
        <end position="86"/>
    </location>
</feature>
<evidence type="ECO:0000256" key="1">
    <source>
        <dbReference type="ARBA" id="ARBA00004141"/>
    </source>
</evidence>
<proteinExistence type="inferred from homology"/>
<dbReference type="RefSeq" id="WP_005774632.1">
    <property type="nucleotide sequence ID" value="NZ_JH725141.1"/>
</dbReference>
<evidence type="ECO:0000313" key="8">
    <source>
        <dbReference type="Proteomes" id="UP000008942"/>
    </source>
</evidence>
<comment type="subcellular location">
    <subcellularLocation>
        <location evidence="1">Membrane</location>
        <topology evidence="1">Multi-pass membrane protein</topology>
    </subcellularLocation>
</comment>
<accession>A0ABN0GIV4</accession>
<evidence type="ECO:0000256" key="6">
    <source>
        <dbReference type="SAM" id="Phobius"/>
    </source>
</evidence>
<gene>
    <name evidence="7" type="ORF">MCU_01371</name>
</gene>
<organism evidence="7 8">
    <name type="scientific">Bartonella elizabethae Re6043vi</name>
    <dbReference type="NCBI Taxonomy" id="1094554"/>
    <lineage>
        <taxon>Bacteria</taxon>
        <taxon>Pseudomonadati</taxon>
        <taxon>Pseudomonadota</taxon>
        <taxon>Alphaproteobacteria</taxon>
        <taxon>Hyphomicrobiales</taxon>
        <taxon>Bartonellaceae</taxon>
        <taxon>Bartonella</taxon>
    </lineage>
</organism>
<keyword evidence="8" id="KW-1185">Reference proteome</keyword>
<feature type="transmembrane region" description="Helical" evidence="6">
    <location>
        <begin position="31"/>
        <end position="54"/>
    </location>
</feature>
<feature type="transmembrane region" description="Helical" evidence="6">
    <location>
        <begin position="237"/>
        <end position="256"/>
    </location>
</feature>
<evidence type="ECO:0008006" key="9">
    <source>
        <dbReference type="Google" id="ProtNLM"/>
    </source>
</evidence>
<evidence type="ECO:0000256" key="4">
    <source>
        <dbReference type="ARBA" id="ARBA00022989"/>
    </source>
</evidence>
<name>A0ABN0GIV4_BAREL</name>
<reference evidence="7 8" key="1">
    <citation type="submission" date="2012-03" db="EMBL/GenBank/DDBJ databases">
        <title>The Genome Sequence of Bartonella elizabethae Re6043vi.</title>
        <authorList>
            <consortium name="The Broad Institute Genome Sequencing Platform"/>
            <consortium name="The Broad Institute Genome Sequencing Center for Infectious Disease"/>
            <person name="Feldgarden M."/>
            <person name="Kirby J."/>
            <person name="Kosoy M."/>
            <person name="Birtles R."/>
            <person name="Probert W.S."/>
            <person name="Chiaraviglio L."/>
            <person name="Young S.K."/>
            <person name="Zeng Q."/>
            <person name="Gargeya S."/>
            <person name="Fitzgerald M."/>
            <person name="Haas B."/>
            <person name="Abouelleil A."/>
            <person name="Alvarado L."/>
            <person name="Arachchi H.M."/>
            <person name="Berlin A."/>
            <person name="Chapman S.B."/>
            <person name="Gearin G."/>
            <person name="Goldberg J."/>
            <person name="Griggs A."/>
            <person name="Gujja S."/>
            <person name="Hansen M."/>
            <person name="Heiman D."/>
            <person name="Howarth C."/>
            <person name="Larimer J."/>
            <person name="Lui A."/>
            <person name="MacDonald P.J.P."/>
            <person name="McCowen C."/>
            <person name="Montmayeur A."/>
            <person name="Murphy C."/>
            <person name="Neiman D."/>
            <person name="Pearson M."/>
            <person name="Priest M."/>
            <person name="Roberts A."/>
            <person name="Saif S."/>
            <person name="Shea T."/>
            <person name="Sisk P."/>
            <person name="Stolte C."/>
            <person name="Sykes S."/>
            <person name="Wortman J."/>
            <person name="Nusbaum C."/>
            <person name="Birren B."/>
        </authorList>
    </citation>
    <scope>NUCLEOTIDE SEQUENCE [LARGE SCALE GENOMIC DNA]</scope>
    <source>
        <strain evidence="7 8">Re6043vi</strain>
    </source>
</reference>